<proteinExistence type="inferred from homology"/>
<keyword evidence="3" id="KW-0645">Protease</keyword>
<evidence type="ECO:0000256" key="5">
    <source>
        <dbReference type="ARBA" id="ARBA00022801"/>
    </source>
</evidence>
<dbReference type="PROSITE" id="PS00143">
    <property type="entry name" value="INSULINASE"/>
    <property type="match status" value="1"/>
</dbReference>
<evidence type="ECO:0000256" key="4">
    <source>
        <dbReference type="ARBA" id="ARBA00022723"/>
    </source>
</evidence>
<dbReference type="GO" id="GO:0004222">
    <property type="term" value="F:metalloendopeptidase activity"/>
    <property type="evidence" value="ECO:0007669"/>
    <property type="project" value="InterPro"/>
</dbReference>
<dbReference type="SUPFAM" id="SSF63411">
    <property type="entry name" value="LuxS/MPP-like metallohydrolase"/>
    <property type="match status" value="2"/>
</dbReference>
<reference evidence="11" key="1">
    <citation type="submission" date="2021-03" db="EMBL/GenBank/DDBJ databases">
        <title>Identification and antibiotic profiling of Wohlfahrtiimonas chitiniclastica, an underestimated human pathogen.</title>
        <authorList>
            <person name="Kopf A."/>
            <person name="Bunk B."/>
            <person name="Coldewey S."/>
            <person name="Gunzer F."/>
            <person name="Riedel T."/>
            <person name="Schroettner P."/>
        </authorList>
    </citation>
    <scope>NUCLEOTIDE SEQUENCE</scope>
    <source>
        <strain evidence="11">DSM 100917</strain>
    </source>
</reference>
<gene>
    <name evidence="11" type="ORF">J7561_07045</name>
</gene>
<evidence type="ECO:0000256" key="8">
    <source>
        <dbReference type="RuleBase" id="RU004447"/>
    </source>
</evidence>
<evidence type="ECO:0000256" key="6">
    <source>
        <dbReference type="ARBA" id="ARBA00022833"/>
    </source>
</evidence>
<organism evidence="11 12">
    <name type="scientific">Wohlfahrtiimonas chitiniclastica</name>
    <dbReference type="NCBI Taxonomy" id="400946"/>
    <lineage>
        <taxon>Bacteria</taxon>
        <taxon>Pseudomonadati</taxon>
        <taxon>Pseudomonadota</taxon>
        <taxon>Gammaproteobacteria</taxon>
        <taxon>Cardiobacteriales</taxon>
        <taxon>Ignatzschineriaceae</taxon>
        <taxon>Wohlfahrtiimonas</taxon>
    </lineage>
</organism>
<feature type="domain" description="Peptidase M16 C-terminal" evidence="10">
    <location>
        <begin position="194"/>
        <end position="376"/>
    </location>
</feature>
<keyword evidence="7" id="KW-0482">Metalloprotease</keyword>
<keyword evidence="6" id="KW-0862">Zinc</keyword>
<dbReference type="InterPro" id="IPR001431">
    <property type="entry name" value="Pept_M16_Zn_BS"/>
</dbReference>
<name>A0AB35BZ68_9GAMM</name>
<dbReference type="EMBL" id="JAGIBU010000005">
    <property type="protein sequence ID" value="MBS7824959.1"/>
    <property type="molecule type" value="Genomic_DNA"/>
</dbReference>
<dbReference type="GO" id="GO:0006508">
    <property type="term" value="P:proteolysis"/>
    <property type="evidence" value="ECO:0007669"/>
    <property type="project" value="UniProtKB-KW"/>
</dbReference>
<evidence type="ECO:0000256" key="2">
    <source>
        <dbReference type="ARBA" id="ARBA00007261"/>
    </source>
</evidence>
<dbReference type="Pfam" id="PF00675">
    <property type="entry name" value="Peptidase_M16"/>
    <property type="match status" value="1"/>
</dbReference>
<dbReference type="InterPro" id="IPR007863">
    <property type="entry name" value="Peptidase_M16_C"/>
</dbReference>
<evidence type="ECO:0000256" key="1">
    <source>
        <dbReference type="ARBA" id="ARBA00001947"/>
    </source>
</evidence>
<dbReference type="AlphaFoldDB" id="A0AB35BZ68"/>
<evidence type="ECO:0000313" key="11">
    <source>
        <dbReference type="EMBL" id="MBS7824959.1"/>
    </source>
</evidence>
<dbReference type="Gene3D" id="3.30.830.10">
    <property type="entry name" value="Metalloenzyme, LuxS/M16 peptidase-like"/>
    <property type="match status" value="2"/>
</dbReference>
<keyword evidence="5" id="KW-0378">Hydrolase</keyword>
<dbReference type="InterPro" id="IPR011765">
    <property type="entry name" value="Pept_M16_N"/>
</dbReference>
<dbReference type="Proteomes" id="UP000680020">
    <property type="component" value="Unassembled WGS sequence"/>
</dbReference>
<dbReference type="PANTHER" id="PTHR43690:SF17">
    <property type="entry name" value="PROTEIN YHJJ"/>
    <property type="match status" value="1"/>
</dbReference>
<sequence>MAFFKKLAAITTLSVMAISYGNNDITTQPTHEYTLDNGLKLIVREDHRAPVAITMVWYKVGSVDEPRGKGGISHMLEHMMFKGTPTLGPNEHSTIVANLGGKDNAFTSYDYTAYFEILPSWELETSLRLESDRMHNLVLKEADFAPERQVVAEERRMRTDSNPQALFYEAFNATVWTTNAYRNPIIGWMPEIESWTLSDLQSWYNEFYRPNNATVVIVGDVDPEKTHQMVQQYFGEIPRGAKIVRENNFEVPQNATKYIDMAAPANLPVLFMAYKVPSINSTEHKEEAYALLLASEILSGSTTARLPKKLVKETQQSLDASSYYNEGARYDTTFFLSAVPAEGVALETLETELKAAINELQTTLVSEEELKKILTAYRTEQIYAKDSIYSQAMAIGAAETTGEGWQNRDNLVSYLEKVTPEQIQQVAQKYLNDSNLTIGRLRAHAPDSQEE</sequence>
<dbReference type="Pfam" id="PF05193">
    <property type="entry name" value="Peptidase_M16_C"/>
    <property type="match status" value="1"/>
</dbReference>
<protein>
    <submittedName>
        <fullName evidence="11">Insulinase family protein</fullName>
    </submittedName>
</protein>
<evidence type="ECO:0000313" key="12">
    <source>
        <dbReference type="Proteomes" id="UP000680020"/>
    </source>
</evidence>
<dbReference type="GO" id="GO:0046872">
    <property type="term" value="F:metal ion binding"/>
    <property type="evidence" value="ECO:0007669"/>
    <property type="project" value="UniProtKB-KW"/>
</dbReference>
<comment type="cofactor">
    <cofactor evidence="1">
        <name>Zn(2+)</name>
        <dbReference type="ChEBI" id="CHEBI:29105"/>
    </cofactor>
</comment>
<dbReference type="InterPro" id="IPR050626">
    <property type="entry name" value="Peptidase_M16"/>
</dbReference>
<keyword evidence="4" id="KW-0479">Metal-binding</keyword>
<evidence type="ECO:0000259" key="10">
    <source>
        <dbReference type="Pfam" id="PF05193"/>
    </source>
</evidence>
<accession>A0AB35BZ68</accession>
<comment type="caution">
    <text evidence="11">The sequence shown here is derived from an EMBL/GenBank/DDBJ whole genome shotgun (WGS) entry which is preliminary data.</text>
</comment>
<evidence type="ECO:0000259" key="9">
    <source>
        <dbReference type="Pfam" id="PF00675"/>
    </source>
</evidence>
<evidence type="ECO:0000256" key="7">
    <source>
        <dbReference type="ARBA" id="ARBA00023049"/>
    </source>
</evidence>
<comment type="similarity">
    <text evidence="2 8">Belongs to the peptidase M16 family.</text>
</comment>
<dbReference type="PANTHER" id="PTHR43690">
    <property type="entry name" value="NARDILYSIN"/>
    <property type="match status" value="1"/>
</dbReference>
<evidence type="ECO:0000256" key="3">
    <source>
        <dbReference type="ARBA" id="ARBA00022670"/>
    </source>
</evidence>
<feature type="domain" description="Peptidase M16 N-terminal" evidence="9">
    <location>
        <begin position="43"/>
        <end position="186"/>
    </location>
</feature>
<dbReference type="RefSeq" id="WP_008316534.1">
    <property type="nucleotide sequence ID" value="NZ_JAGIBT010000006.1"/>
</dbReference>
<dbReference type="InterPro" id="IPR011249">
    <property type="entry name" value="Metalloenz_LuxS/M16"/>
</dbReference>